<sequence length="71" mass="7859">MSNFTDRRRLPGPEKSFPPLYEPLESPATTTNEQKGKGRADGRADGQMRDICRMLHSREVADGGKSSKASH</sequence>
<accession>A0ACC2V443</accession>
<proteinExistence type="predicted"/>
<keyword evidence="2" id="KW-1185">Reference proteome</keyword>
<evidence type="ECO:0000313" key="1">
    <source>
        <dbReference type="EMBL" id="KAJ9093888.1"/>
    </source>
</evidence>
<name>A0ACC2V443_9TREE</name>
<comment type="caution">
    <text evidence="1">The sequence shown here is derived from an EMBL/GenBank/DDBJ whole genome shotgun (WGS) entry which is preliminary data.</text>
</comment>
<gene>
    <name evidence="1" type="ORF">QFC21_006261</name>
</gene>
<dbReference type="EMBL" id="JASBWT010000028">
    <property type="protein sequence ID" value="KAJ9093888.1"/>
    <property type="molecule type" value="Genomic_DNA"/>
</dbReference>
<organism evidence="1 2">
    <name type="scientific">Naganishia friedmannii</name>
    <dbReference type="NCBI Taxonomy" id="89922"/>
    <lineage>
        <taxon>Eukaryota</taxon>
        <taxon>Fungi</taxon>
        <taxon>Dikarya</taxon>
        <taxon>Basidiomycota</taxon>
        <taxon>Agaricomycotina</taxon>
        <taxon>Tremellomycetes</taxon>
        <taxon>Filobasidiales</taxon>
        <taxon>Filobasidiaceae</taxon>
        <taxon>Naganishia</taxon>
    </lineage>
</organism>
<evidence type="ECO:0000313" key="2">
    <source>
        <dbReference type="Proteomes" id="UP001227268"/>
    </source>
</evidence>
<protein>
    <submittedName>
        <fullName evidence="1">Uncharacterized protein</fullName>
    </submittedName>
</protein>
<dbReference type="Proteomes" id="UP001227268">
    <property type="component" value="Unassembled WGS sequence"/>
</dbReference>
<reference evidence="1" key="1">
    <citation type="submission" date="2023-04" db="EMBL/GenBank/DDBJ databases">
        <title>Draft Genome sequencing of Naganishia species isolated from polar environments using Oxford Nanopore Technology.</title>
        <authorList>
            <person name="Leo P."/>
            <person name="Venkateswaran K."/>
        </authorList>
    </citation>
    <scope>NUCLEOTIDE SEQUENCE</scope>
    <source>
        <strain evidence="1">MNA-CCFEE 5423</strain>
    </source>
</reference>